<gene>
    <name evidence="2" type="ordered locus">MLP_05550</name>
</gene>
<feature type="transmembrane region" description="Helical" evidence="1">
    <location>
        <begin position="67"/>
        <end position="87"/>
    </location>
</feature>
<dbReference type="HOGENOM" id="CLU_1842822_0_0_11"/>
<evidence type="ECO:0000313" key="3">
    <source>
        <dbReference type="Proteomes" id="UP000007947"/>
    </source>
</evidence>
<keyword evidence="1" id="KW-0472">Membrane</keyword>
<feature type="transmembrane region" description="Helical" evidence="1">
    <location>
        <begin position="118"/>
        <end position="138"/>
    </location>
</feature>
<dbReference type="KEGG" id="mph:MLP_05550"/>
<evidence type="ECO:0000313" key="2">
    <source>
        <dbReference type="EMBL" id="BAK33569.1"/>
    </source>
</evidence>
<dbReference type="EMBL" id="AP012204">
    <property type="protein sequence ID" value="BAK33569.1"/>
    <property type="molecule type" value="Genomic_DNA"/>
</dbReference>
<keyword evidence="1" id="KW-0812">Transmembrane</keyword>
<organism evidence="2 3">
    <name type="scientific">Microlunatus phosphovorus (strain ATCC 700054 / DSM 10555 / JCM 9379 / NBRC 101784 / NCIMB 13414 / VKM Ac-1990 / NM-1)</name>
    <dbReference type="NCBI Taxonomy" id="1032480"/>
    <lineage>
        <taxon>Bacteria</taxon>
        <taxon>Bacillati</taxon>
        <taxon>Actinomycetota</taxon>
        <taxon>Actinomycetes</taxon>
        <taxon>Propionibacteriales</taxon>
        <taxon>Propionibacteriaceae</taxon>
        <taxon>Microlunatus</taxon>
    </lineage>
</organism>
<name>F5XK73_MICPN</name>
<feature type="transmembrane region" description="Helical" evidence="1">
    <location>
        <begin position="41"/>
        <end position="61"/>
    </location>
</feature>
<feature type="transmembrane region" description="Helical" evidence="1">
    <location>
        <begin position="6"/>
        <end position="25"/>
    </location>
</feature>
<keyword evidence="3" id="KW-1185">Reference proteome</keyword>
<protein>
    <submittedName>
        <fullName evidence="2">Uncharacterized protein</fullName>
    </submittedName>
</protein>
<proteinExistence type="predicted"/>
<dbReference type="Proteomes" id="UP000007947">
    <property type="component" value="Chromosome"/>
</dbReference>
<sequence>MVSAIALVAGVSAVIAGSLLLRTWIRHGGASGTTHFKRVQILGHASVGILGVILLIVHLAAIQDPRWGWTTVVVLFTASALGATMYLPWWRRGRKGLYGDNDPAGFYPAEDHFPMRTVLIHGGFADLTWILLIIALLVT</sequence>
<reference evidence="2 3" key="1">
    <citation type="submission" date="2011-05" db="EMBL/GenBank/DDBJ databases">
        <title>Whole genome sequence of Microlunatus phosphovorus NM-1.</title>
        <authorList>
            <person name="Hosoyama A."/>
            <person name="Sasaki K."/>
            <person name="Harada T."/>
            <person name="Igarashi R."/>
            <person name="Kawakoshi A."/>
            <person name="Sasagawa M."/>
            <person name="Fukada J."/>
            <person name="Nakamura S."/>
            <person name="Katano Y."/>
            <person name="Hanada S."/>
            <person name="Kamagata Y."/>
            <person name="Nakamura N."/>
            <person name="Yamazaki S."/>
            <person name="Fujita N."/>
        </authorList>
    </citation>
    <scope>NUCLEOTIDE SEQUENCE [LARGE SCALE GENOMIC DNA]</scope>
    <source>
        <strain evidence="3">ATCC 700054 / DSM 10555 / JCM 9379 / NBRC 101784 / NCIMB 13414 / VKM Ac-1990 / NM-1</strain>
    </source>
</reference>
<dbReference type="OrthoDB" id="4559777at2"/>
<evidence type="ECO:0000256" key="1">
    <source>
        <dbReference type="SAM" id="Phobius"/>
    </source>
</evidence>
<dbReference type="RefSeq" id="WP_013861458.1">
    <property type="nucleotide sequence ID" value="NC_015635.1"/>
</dbReference>
<keyword evidence="1" id="KW-1133">Transmembrane helix</keyword>
<dbReference type="AlphaFoldDB" id="F5XK73"/>
<accession>F5XK73</accession>